<feature type="binding site" evidence="4">
    <location>
        <position position="35"/>
    </location>
    <ligand>
        <name>substrate</name>
    </ligand>
</feature>
<comment type="function">
    <text evidence="4">Removes the pyruvyl group from chorismate, with concomitant aromatization of the ring, to provide 4-hydroxybenzoate (4HB) for the ubiquinone pathway.</text>
</comment>
<reference evidence="6" key="1">
    <citation type="submission" date="2017-09" db="EMBL/GenBank/DDBJ databases">
        <title>FDA dAtabase for Regulatory Grade micrObial Sequences (FDA-ARGOS): Supporting development and validation of Infectious Disease Dx tests.</title>
        <authorList>
            <person name="Goldberg B."/>
            <person name="Campos J."/>
            <person name="Tallon L."/>
            <person name="Sadzewicz L."/>
            <person name="Ott S."/>
            <person name="Zhao X."/>
            <person name="Nagaraj S."/>
            <person name="Vavikolanu K."/>
            <person name="Aluvathingal J."/>
            <person name="Nadendla S."/>
            <person name="Geyer C."/>
            <person name="Sichtig H."/>
        </authorList>
    </citation>
    <scope>NUCLEOTIDE SEQUENCE [LARGE SCALE GENOMIC DNA]</scope>
    <source>
        <strain evidence="6">FDAARGOS_370</strain>
    </source>
</reference>
<dbReference type="GO" id="GO:0005829">
    <property type="term" value="C:cytosol"/>
    <property type="evidence" value="ECO:0007669"/>
    <property type="project" value="TreeGrafter"/>
</dbReference>
<accession>A0A2A7TXZ1</accession>
<dbReference type="GeneID" id="93122683"/>
<feature type="binding site" evidence="4">
    <location>
        <position position="157"/>
    </location>
    <ligand>
        <name>substrate</name>
    </ligand>
</feature>
<protein>
    <recommendedName>
        <fullName evidence="4">Chorismate pyruvate-lyase</fullName>
        <shortName evidence="4">CL</shortName>
        <shortName evidence="4">CPL</shortName>
        <ecNumber evidence="4">4.1.3.40</ecNumber>
    </recommendedName>
</protein>
<keyword evidence="2 4" id="KW-0831">Ubiquinone biosynthesis</keyword>
<dbReference type="PANTHER" id="PTHR38683">
    <property type="entry name" value="CHORISMATE PYRUVATE-LYASE"/>
    <property type="match status" value="1"/>
</dbReference>
<comment type="subunit">
    <text evidence="4">Monomer.</text>
</comment>
<comment type="caution">
    <text evidence="5">The sequence shown here is derived from an EMBL/GenBank/DDBJ whole genome shotgun (WGS) entry which is preliminary data.</text>
</comment>
<dbReference type="NCBIfam" id="NF008656">
    <property type="entry name" value="PRK11655.1"/>
    <property type="match status" value="1"/>
</dbReference>
<dbReference type="GO" id="GO:0042866">
    <property type="term" value="P:pyruvate biosynthetic process"/>
    <property type="evidence" value="ECO:0007669"/>
    <property type="project" value="UniProtKB-UniRule"/>
</dbReference>
<feature type="binding site" evidence="4">
    <location>
        <position position="78"/>
    </location>
    <ligand>
        <name>substrate</name>
    </ligand>
</feature>
<dbReference type="GO" id="GO:0006744">
    <property type="term" value="P:ubiquinone biosynthetic process"/>
    <property type="evidence" value="ECO:0007669"/>
    <property type="project" value="UniProtKB-UniRule"/>
</dbReference>
<keyword evidence="4" id="KW-0670">Pyruvate</keyword>
<evidence type="ECO:0000256" key="1">
    <source>
        <dbReference type="ARBA" id="ARBA00022490"/>
    </source>
</evidence>
<gene>
    <name evidence="4" type="primary">ubiC</name>
    <name evidence="5" type="ORF">CRM76_02920</name>
</gene>
<dbReference type="SUPFAM" id="SSF64288">
    <property type="entry name" value="Chorismate lyase-like"/>
    <property type="match status" value="1"/>
</dbReference>
<evidence type="ECO:0000256" key="2">
    <source>
        <dbReference type="ARBA" id="ARBA00022688"/>
    </source>
</evidence>
<dbReference type="Pfam" id="PF04345">
    <property type="entry name" value="Chor_lyase"/>
    <property type="match status" value="1"/>
</dbReference>
<comment type="pathway">
    <text evidence="4">Cofactor biosynthesis; ubiquinone biosynthesis.</text>
</comment>
<dbReference type="InterPro" id="IPR028978">
    <property type="entry name" value="Chorismate_lyase_/UTRA_dom_sf"/>
</dbReference>
<dbReference type="Gene3D" id="3.40.1410.10">
    <property type="entry name" value="Chorismate lyase-like"/>
    <property type="match status" value="1"/>
</dbReference>
<comment type="subcellular location">
    <subcellularLocation>
        <location evidence="4">Cytoplasm</location>
    </subcellularLocation>
</comment>
<feature type="binding site" evidence="4">
    <location>
        <position position="116"/>
    </location>
    <ligand>
        <name>substrate</name>
    </ligand>
</feature>
<dbReference type="GO" id="GO:0008813">
    <property type="term" value="F:chorismate lyase activity"/>
    <property type="evidence" value="ECO:0007669"/>
    <property type="project" value="UniProtKB-UniRule"/>
</dbReference>
<dbReference type="UniPathway" id="UPA00232"/>
<dbReference type="PANTHER" id="PTHR38683:SF1">
    <property type="entry name" value="CHORISMATE PYRUVATE-LYASE"/>
    <property type="match status" value="1"/>
</dbReference>
<evidence type="ECO:0000256" key="3">
    <source>
        <dbReference type="ARBA" id="ARBA00023239"/>
    </source>
</evidence>
<evidence type="ECO:0000313" key="5">
    <source>
        <dbReference type="EMBL" id="PEH70985.1"/>
    </source>
</evidence>
<dbReference type="RefSeq" id="WP_035597793.1">
    <property type="nucleotide sequence ID" value="NZ_AP028090.1"/>
</dbReference>
<dbReference type="Proteomes" id="UP000219788">
    <property type="component" value="Unassembled WGS sequence"/>
</dbReference>
<evidence type="ECO:0000256" key="4">
    <source>
        <dbReference type="HAMAP-Rule" id="MF_01632"/>
    </source>
</evidence>
<name>A0A2A7TXZ1_EDWTA</name>
<dbReference type="EMBL" id="PDDV01000013">
    <property type="protein sequence ID" value="PEH70985.1"/>
    <property type="molecule type" value="Genomic_DNA"/>
</dbReference>
<dbReference type="InterPro" id="IPR007440">
    <property type="entry name" value="Chorismate--pyruvate_lyase"/>
</dbReference>
<proteinExistence type="inferred from homology"/>
<comment type="similarity">
    <text evidence="4">Belongs to the UbiC family.</text>
</comment>
<keyword evidence="1 4" id="KW-0963">Cytoplasm</keyword>
<dbReference type="OrthoDB" id="9789493at2"/>
<organism evidence="5 6">
    <name type="scientific">Edwardsiella tarda</name>
    <dbReference type="NCBI Taxonomy" id="636"/>
    <lineage>
        <taxon>Bacteria</taxon>
        <taxon>Pseudomonadati</taxon>
        <taxon>Pseudomonadota</taxon>
        <taxon>Gammaproteobacteria</taxon>
        <taxon>Enterobacterales</taxon>
        <taxon>Hafniaceae</taxon>
        <taxon>Edwardsiella</taxon>
    </lineage>
</organism>
<dbReference type="HAMAP" id="MF_01632">
    <property type="entry name" value="UbiC"/>
    <property type="match status" value="1"/>
</dbReference>
<dbReference type="EC" id="4.1.3.40" evidence="4"/>
<comment type="catalytic activity">
    <reaction evidence="4">
        <text>chorismate = 4-hydroxybenzoate + pyruvate</text>
        <dbReference type="Rhea" id="RHEA:16505"/>
        <dbReference type="ChEBI" id="CHEBI:15361"/>
        <dbReference type="ChEBI" id="CHEBI:17879"/>
        <dbReference type="ChEBI" id="CHEBI:29748"/>
        <dbReference type="EC" id="4.1.3.40"/>
    </reaction>
</comment>
<dbReference type="STRING" id="636.AAW15_14870"/>
<sequence>MAEQSEPLQVRCWLPLEQVTLPAEYRSWLAESGSMTHRLEQHCTHLEVRVLREAWVAATQLSDHECAQLPQGEAYWLREVCLCGDGEPWLFGRTLTPAQTLAGEGQALRRLGNTPLGRYLFSGIPLQREAILVGSQGRLWARSSRLRVSGQLLLLTELFLADAPMYDR</sequence>
<evidence type="ECO:0000313" key="6">
    <source>
        <dbReference type="Proteomes" id="UP000219788"/>
    </source>
</evidence>
<dbReference type="AlphaFoldDB" id="A0A2A7TXZ1"/>
<keyword evidence="3 4" id="KW-0456">Lyase</keyword>